<dbReference type="Pfam" id="PF00356">
    <property type="entry name" value="LacI"/>
    <property type="match status" value="1"/>
</dbReference>
<dbReference type="CDD" id="cd01392">
    <property type="entry name" value="HTH_LacI"/>
    <property type="match status" value="1"/>
</dbReference>
<keyword evidence="3" id="KW-0804">Transcription</keyword>
<keyword evidence="2" id="KW-0238">DNA-binding</keyword>
<dbReference type="InterPro" id="IPR000843">
    <property type="entry name" value="HTH_LacI"/>
</dbReference>
<keyword evidence="1" id="KW-0805">Transcription regulation</keyword>
<dbReference type="AlphaFoldDB" id="A0A829BML6"/>
<reference evidence="5 6" key="1">
    <citation type="journal article" date="2013" name="Mol. Biol. Evol.">
        <title>Evolutionary and population genomics of the cavity causing bacteria Streptococcus mutans.</title>
        <authorList>
            <person name="Cornejo O.E."/>
            <person name="Lefebure T."/>
            <person name="Pavinski Bitar P.D."/>
            <person name="Lang P."/>
            <person name="Richards V.P."/>
            <person name="Eilertson K."/>
            <person name="Do T."/>
            <person name="Beighton D."/>
            <person name="Zeng L."/>
            <person name="Ahn S.J."/>
            <person name="Burne R.A."/>
            <person name="Siepel A."/>
            <person name="Bustamante C.D."/>
            <person name="Stanhope M.J."/>
        </authorList>
    </citation>
    <scope>NUCLEOTIDE SEQUENCE [LARGE SCALE GENOMIC DNA]</scope>
    <source>
        <strain evidence="5 6">SM6</strain>
    </source>
</reference>
<dbReference type="GO" id="GO:0000976">
    <property type="term" value="F:transcription cis-regulatory region binding"/>
    <property type="evidence" value="ECO:0007669"/>
    <property type="project" value="TreeGrafter"/>
</dbReference>
<dbReference type="GO" id="GO:0003700">
    <property type="term" value="F:DNA-binding transcription factor activity"/>
    <property type="evidence" value="ECO:0007669"/>
    <property type="project" value="TreeGrafter"/>
</dbReference>
<feature type="domain" description="HTH lacI-type" evidence="4">
    <location>
        <begin position="4"/>
        <end position="54"/>
    </location>
</feature>
<dbReference type="Proteomes" id="UP000011676">
    <property type="component" value="Unassembled WGS sequence"/>
</dbReference>
<protein>
    <submittedName>
        <fullName evidence="5">LacI family regulatory protein</fullName>
    </submittedName>
</protein>
<sequence>MAAIKNVAKLAGISPSTTSRALYDMISQTTKERVHQAMKELNYSPNYSAQMWLKSKPILLELFCLFVKIKRLSSHNHFRRELLLKVMQDLIFSCVSLL</sequence>
<evidence type="ECO:0000313" key="5">
    <source>
        <dbReference type="EMBL" id="EMC24302.1"/>
    </source>
</evidence>
<dbReference type="SUPFAM" id="SSF47413">
    <property type="entry name" value="lambda repressor-like DNA-binding domains"/>
    <property type="match status" value="1"/>
</dbReference>
<organism evidence="5 6">
    <name type="scientific">Streptococcus mutans SM6</name>
    <dbReference type="NCBI Taxonomy" id="857119"/>
    <lineage>
        <taxon>Bacteria</taxon>
        <taxon>Bacillati</taxon>
        <taxon>Bacillota</taxon>
        <taxon>Bacilli</taxon>
        <taxon>Lactobacillales</taxon>
        <taxon>Streptococcaceae</taxon>
        <taxon>Streptococcus</taxon>
    </lineage>
</organism>
<dbReference type="PANTHER" id="PTHR30146:SF109">
    <property type="entry name" value="HTH-TYPE TRANSCRIPTIONAL REGULATOR GALS"/>
    <property type="match status" value="1"/>
</dbReference>
<evidence type="ECO:0000259" key="4">
    <source>
        <dbReference type="PROSITE" id="PS50932"/>
    </source>
</evidence>
<gene>
    <name evidence="5" type="ORF">SMU82_04448</name>
</gene>
<evidence type="ECO:0000256" key="3">
    <source>
        <dbReference type="ARBA" id="ARBA00023163"/>
    </source>
</evidence>
<name>A0A829BML6_STRMG</name>
<evidence type="ECO:0000313" key="6">
    <source>
        <dbReference type="Proteomes" id="UP000011676"/>
    </source>
</evidence>
<evidence type="ECO:0000256" key="2">
    <source>
        <dbReference type="ARBA" id="ARBA00023125"/>
    </source>
</evidence>
<dbReference type="Gene3D" id="1.10.260.40">
    <property type="entry name" value="lambda repressor-like DNA-binding domains"/>
    <property type="match status" value="1"/>
</dbReference>
<dbReference type="EMBL" id="AHSR01000018">
    <property type="protein sequence ID" value="EMC24302.1"/>
    <property type="molecule type" value="Genomic_DNA"/>
</dbReference>
<proteinExistence type="predicted"/>
<dbReference type="SMART" id="SM00354">
    <property type="entry name" value="HTH_LACI"/>
    <property type="match status" value="1"/>
</dbReference>
<dbReference type="PROSITE" id="PS50932">
    <property type="entry name" value="HTH_LACI_2"/>
    <property type="match status" value="1"/>
</dbReference>
<accession>A0A829BML6</accession>
<dbReference type="InterPro" id="IPR010982">
    <property type="entry name" value="Lambda_DNA-bd_dom_sf"/>
</dbReference>
<evidence type="ECO:0000256" key="1">
    <source>
        <dbReference type="ARBA" id="ARBA00023015"/>
    </source>
</evidence>
<dbReference type="PANTHER" id="PTHR30146">
    <property type="entry name" value="LACI-RELATED TRANSCRIPTIONAL REPRESSOR"/>
    <property type="match status" value="1"/>
</dbReference>
<dbReference type="RefSeq" id="WP_002283512.1">
    <property type="nucleotide sequence ID" value="NZ_AHSR01000018.1"/>
</dbReference>
<comment type="caution">
    <text evidence="5">The sequence shown here is derived from an EMBL/GenBank/DDBJ whole genome shotgun (WGS) entry which is preliminary data.</text>
</comment>